<dbReference type="EMBL" id="QHCT01000001">
    <property type="protein sequence ID" value="RHX92849.1"/>
    <property type="molecule type" value="Genomic_DNA"/>
</dbReference>
<proteinExistence type="predicted"/>
<evidence type="ECO:0000313" key="2">
    <source>
        <dbReference type="Proteomes" id="UP000265798"/>
    </source>
</evidence>
<reference evidence="2" key="1">
    <citation type="submission" date="2018-05" db="EMBL/GenBank/DDBJ databases">
        <title>Leptospira yasudae sp. nov. and Leptospira stimsonii sp. nov., two pathogenic species of the genus Leptospira isolated from environmental sources.</title>
        <authorList>
            <person name="Casanovas-Massana A."/>
            <person name="Hamond C."/>
            <person name="Santos L.A."/>
            <person name="Hacker K.P."/>
            <person name="Balassiano I."/>
            <person name="Medeiros M.A."/>
            <person name="Reis M.G."/>
            <person name="Ko A.I."/>
            <person name="Wunder E.A."/>
        </authorList>
    </citation>
    <scope>NUCLEOTIDE SEQUENCE [LARGE SCALE GENOMIC DNA]</scope>
    <source>
        <strain evidence="2">Yale</strain>
    </source>
</reference>
<dbReference type="AlphaFoldDB" id="A0A396ZBJ2"/>
<comment type="caution">
    <text evidence="1">The sequence shown here is derived from an EMBL/GenBank/DDBJ whole genome shotgun (WGS) entry which is preliminary data.</text>
</comment>
<organism evidence="1 2">
    <name type="scientific">Leptospira stimsonii</name>
    <dbReference type="NCBI Taxonomy" id="2202203"/>
    <lineage>
        <taxon>Bacteria</taxon>
        <taxon>Pseudomonadati</taxon>
        <taxon>Spirochaetota</taxon>
        <taxon>Spirochaetia</taxon>
        <taxon>Leptospirales</taxon>
        <taxon>Leptospiraceae</taxon>
        <taxon>Leptospira</taxon>
    </lineage>
</organism>
<evidence type="ECO:0000313" key="1">
    <source>
        <dbReference type="EMBL" id="RHX92849.1"/>
    </source>
</evidence>
<dbReference type="Proteomes" id="UP000265798">
    <property type="component" value="Unassembled WGS sequence"/>
</dbReference>
<name>A0A396ZBJ2_9LEPT</name>
<accession>A0A396ZBJ2</accession>
<protein>
    <submittedName>
        <fullName evidence="1">Uncharacterized protein</fullName>
    </submittedName>
</protein>
<gene>
    <name evidence="1" type="ORF">DLM75_06700</name>
</gene>
<sequence length="159" mass="18684">MFEKKRKEEIGKCDISFNKDLLMSKFDLREFPQESEMIQIRFFNFQELGVPISQIRLGTASRSGSALCFSIFYRYSSFWSGDKSYRAGQKRSKESSLKVALKTIVFPENAIPFPKRKPPNQQNTEVEVVIRSGVKDRSCFLWAIREKRMQKKKTKKEHK</sequence>